<proteinExistence type="predicted"/>
<evidence type="ECO:0000313" key="3">
    <source>
        <dbReference type="Proteomes" id="UP000242502"/>
    </source>
</evidence>
<evidence type="ECO:0000313" key="2">
    <source>
        <dbReference type="EMBL" id="ODS24773.1"/>
    </source>
</evidence>
<protein>
    <submittedName>
        <fullName evidence="2">Uncharacterized protein</fullName>
    </submittedName>
</protein>
<keyword evidence="1" id="KW-1133">Transmembrane helix</keyword>
<sequence>MTTSEIFFYPGILLTNLLLSIFEFAPSDVDPALHWVLSLIMSLLVWNTVFNAAVAMIKKAAGFGSNQGHY</sequence>
<name>A0A1D2QT89_9GAMM</name>
<dbReference type="STRING" id="62101.AB835_01580"/>
<dbReference type="AlphaFoldDB" id="A0A1D2QT89"/>
<feature type="transmembrane region" description="Helical" evidence="1">
    <location>
        <begin position="32"/>
        <end position="57"/>
    </location>
</feature>
<comment type="caution">
    <text evidence="2">The sequence shown here is derived from an EMBL/GenBank/DDBJ whole genome shotgun (WGS) entry which is preliminary data.</text>
</comment>
<keyword evidence="1" id="KW-0812">Transmembrane</keyword>
<organism evidence="2 3">
    <name type="scientific">Candidatus Endobugula sertula</name>
    <name type="common">Bugula neritina bacterial symbiont</name>
    <dbReference type="NCBI Taxonomy" id="62101"/>
    <lineage>
        <taxon>Bacteria</taxon>
        <taxon>Pseudomonadati</taxon>
        <taxon>Pseudomonadota</taxon>
        <taxon>Gammaproteobacteria</taxon>
        <taxon>Cellvibrionales</taxon>
        <taxon>Cellvibrionaceae</taxon>
        <taxon>Candidatus Endobugula</taxon>
    </lineage>
</organism>
<keyword evidence="1" id="KW-0472">Membrane</keyword>
<feature type="transmembrane region" description="Helical" evidence="1">
    <location>
        <begin position="7"/>
        <end position="26"/>
    </location>
</feature>
<gene>
    <name evidence="2" type="ORF">AB835_01580</name>
</gene>
<dbReference type="EMBL" id="MDLC01000004">
    <property type="protein sequence ID" value="ODS24773.1"/>
    <property type="molecule type" value="Genomic_DNA"/>
</dbReference>
<evidence type="ECO:0000256" key="1">
    <source>
        <dbReference type="SAM" id="Phobius"/>
    </source>
</evidence>
<dbReference type="Proteomes" id="UP000242502">
    <property type="component" value="Unassembled WGS sequence"/>
</dbReference>
<reference evidence="2 3" key="1">
    <citation type="journal article" date="2016" name="Appl. Environ. Microbiol.">
        <title>Lack of Overt Genome Reduction in the Bryostatin-Producing Bryozoan Symbiont "Candidatus Endobugula sertula".</title>
        <authorList>
            <person name="Miller I.J."/>
            <person name="Vanee N."/>
            <person name="Fong S.S."/>
            <person name="Lim-Fong G.E."/>
            <person name="Kwan J.C."/>
        </authorList>
    </citation>
    <scope>NUCLEOTIDE SEQUENCE [LARGE SCALE GENOMIC DNA]</scope>
    <source>
        <strain evidence="2">AB1-4</strain>
    </source>
</reference>
<accession>A0A1D2QT89</accession>